<sequence>MHVVYLRRADTHLYRHLSPRLSVMEVERGKGSFHLWLILHFSTNAHNKVQLYSRVFGKLKIQKSFYPSFFVFVMVL</sequence>
<proteinExistence type="predicted"/>
<comment type="caution">
    <text evidence="1">The sequence shown here is derived from an EMBL/GenBank/DDBJ whole genome shotgun (WGS) entry which is preliminary data.</text>
</comment>
<dbReference type="AlphaFoldDB" id="A0A4Z2HUE5"/>
<evidence type="ECO:0000313" key="1">
    <source>
        <dbReference type="EMBL" id="TNN68583.1"/>
    </source>
</evidence>
<accession>A0A4Z2HUE5</accession>
<dbReference type="EMBL" id="SRLO01000188">
    <property type="protein sequence ID" value="TNN68583.1"/>
    <property type="molecule type" value="Genomic_DNA"/>
</dbReference>
<name>A0A4Z2HUE5_9TELE</name>
<keyword evidence="2" id="KW-1185">Reference proteome</keyword>
<protein>
    <submittedName>
        <fullName evidence="1">Uncharacterized protein</fullName>
    </submittedName>
</protein>
<dbReference type="Proteomes" id="UP000314294">
    <property type="component" value="Unassembled WGS sequence"/>
</dbReference>
<reference evidence="1 2" key="1">
    <citation type="submission" date="2019-03" db="EMBL/GenBank/DDBJ databases">
        <title>First draft genome of Liparis tanakae, snailfish: a comprehensive survey of snailfish specific genes.</title>
        <authorList>
            <person name="Kim W."/>
            <person name="Song I."/>
            <person name="Jeong J.-H."/>
            <person name="Kim D."/>
            <person name="Kim S."/>
            <person name="Ryu S."/>
            <person name="Song J.Y."/>
            <person name="Lee S.K."/>
        </authorList>
    </citation>
    <scope>NUCLEOTIDE SEQUENCE [LARGE SCALE GENOMIC DNA]</scope>
    <source>
        <tissue evidence="1">Muscle</tissue>
    </source>
</reference>
<gene>
    <name evidence="1" type="ORF">EYF80_021229</name>
</gene>
<evidence type="ECO:0000313" key="2">
    <source>
        <dbReference type="Proteomes" id="UP000314294"/>
    </source>
</evidence>
<organism evidence="1 2">
    <name type="scientific">Liparis tanakae</name>
    <name type="common">Tanaka's snailfish</name>
    <dbReference type="NCBI Taxonomy" id="230148"/>
    <lineage>
        <taxon>Eukaryota</taxon>
        <taxon>Metazoa</taxon>
        <taxon>Chordata</taxon>
        <taxon>Craniata</taxon>
        <taxon>Vertebrata</taxon>
        <taxon>Euteleostomi</taxon>
        <taxon>Actinopterygii</taxon>
        <taxon>Neopterygii</taxon>
        <taxon>Teleostei</taxon>
        <taxon>Neoteleostei</taxon>
        <taxon>Acanthomorphata</taxon>
        <taxon>Eupercaria</taxon>
        <taxon>Perciformes</taxon>
        <taxon>Cottioidei</taxon>
        <taxon>Cottales</taxon>
        <taxon>Liparidae</taxon>
        <taxon>Liparis</taxon>
    </lineage>
</organism>